<reference evidence="1" key="1">
    <citation type="submission" date="2016-10" db="EMBL/GenBank/DDBJ databases">
        <authorList>
            <person name="Varghese N."/>
        </authorList>
    </citation>
    <scope>NUCLEOTIDE SEQUENCE</scope>
</reference>
<proteinExistence type="predicted"/>
<evidence type="ECO:0000313" key="1">
    <source>
        <dbReference type="EMBL" id="ASE99795.1"/>
    </source>
</evidence>
<sequence length="50" mass="5990">MIKDNFNYTCSNCNDNFCCDDPNPNDKWTFYCQPCVDELKEIYQRKINNA</sequence>
<reference evidence="1" key="2">
    <citation type="journal article" date="2017" name="Nat. Commun.">
        <title>Single-virus genomics reveals hidden cosmopolitan and abundant viruses.</title>
        <authorList>
            <person name="Martinez-Hernandez F."/>
            <person name="Fornas O."/>
            <person name="Lluesma Gomez M."/>
            <person name="Bolduc B."/>
            <person name="de la Cruz Pena M.J."/>
            <person name="Martinez J.M."/>
            <person name="Anton J."/>
            <person name="Gasol J.M."/>
            <person name="Rosselli R."/>
            <person name="Rodriguez-Valera F."/>
            <person name="Sullivan M.B."/>
            <person name="Acinas S.G."/>
            <person name="Martinez-Garcia M."/>
        </authorList>
    </citation>
    <scope>NUCLEOTIDE SEQUENCE</scope>
</reference>
<name>A0A218MKJ3_9VIRU</name>
<dbReference type="EMBL" id="KY052795">
    <property type="protein sequence ID" value="ASE99795.1"/>
    <property type="molecule type" value="Genomic_DNA"/>
</dbReference>
<protein>
    <submittedName>
        <fullName evidence="1">Uncharacterized protein</fullName>
    </submittedName>
</protein>
<organism evidence="1">
    <name type="scientific">uncultured virus</name>
    <dbReference type="NCBI Taxonomy" id="340016"/>
    <lineage>
        <taxon>Viruses</taxon>
        <taxon>environmental samples</taxon>
    </lineage>
</organism>
<accession>A0A218MKJ3</accession>